<comment type="caution">
    <text evidence="1">The sequence shown here is derived from an EMBL/GenBank/DDBJ whole genome shotgun (WGS) entry which is preliminary data.</text>
</comment>
<sequence length="98" mass="11078">IVTHVTTKDSLGHTFVLSSTYLTYDRVDDGAVFYSPSVSVSSNSVLHTSGLCSMATLHREVPTLFPLLLQDWSWRCSKHATVVCRHAFLQSLVFVRYW</sequence>
<dbReference type="Proteomes" id="UP000054886">
    <property type="component" value="Unassembled WGS sequence"/>
</dbReference>
<dbReference type="EMBL" id="LLZZ01000057">
    <property type="protein sequence ID" value="KTB10398.1"/>
    <property type="molecule type" value="Genomic_DNA"/>
</dbReference>
<gene>
    <name evidence="1" type="ORF">AO440_000406</name>
</gene>
<proteinExistence type="predicted"/>
<evidence type="ECO:0000313" key="1">
    <source>
        <dbReference type="EMBL" id="KTB10398.1"/>
    </source>
</evidence>
<protein>
    <submittedName>
        <fullName evidence="1">Uncharacterized protein</fullName>
    </submittedName>
</protein>
<dbReference type="AlphaFoldDB" id="A0A0W0C8K7"/>
<accession>A0A0W0C8K7</accession>
<organism evidence="1 2">
    <name type="scientific">Candida glabrata</name>
    <name type="common">Yeast</name>
    <name type="synonym">Torulopsis glabrata</name>
    <dbReference type="NCBI Taxonomy" id="5478"/>
    <lineage>
        <taxon>Eukaryota</taxon>
        <taxon>Fungi</taxon>
        <taxon>Dikarya</taxon>
        <taxon>Ascomycota</taxon>
        <taxon>Saccharomycotina</taxon>
        <taxon>Saccharomycetes</taxon>
        <taxon>Saccharomycetales</taxon>
        <taxon>Saccharomycetaceae</taxon>
        <taxon>Nakaseomyces</taxon>
    </lineage>
</organism>
<name>A0A0W0C8K7_CANGB</name>
<reference evidence="1 2" key="1">
    <citation type="submission" date="2015-10" db="EMBL/GenBank/DDBJ databases">
        <title>Draft genomes sequences of Candida glabrata isolates 1A, 1B, 2A, 2B, 3A and 3B.</title>
        <authorList>
            <person name="Haavelsrud O.E."/>
            <person name="Gaustad P."/>
        </authorList>
    </citation>
    <scope>NUCLEOTIDE SEQUENCE [LARGE SCALE GENOMIC DNA]</scope>
    <source>
        <strain evidence="1">910700640</strain>
    </source>
</reference>
<feature type="non-terminal residue" evidence="1">
    <location>
        <position position="1"/>
    </location>
</feature>
<evidence type="ECO:0000313" key="2">
    <source>
        <dbReference type="Proteomes" id="UP000054886"/>
    </source>
</evidence>